<feature type="transmembrane region" description="Helical" evidence="1">
    <location>
        <begin position="61"/>
        <end position="83"/>
    </location>
</feature>
<dbReference type="InterPro" id="IPR036890">
    <property type="entry name" value="HATPase_C_sf"/>
</dbReference>
<accession>A0A9X2XTZ3</accession>
<comment type="caution">
    <text evidence="3">The sequence shown here is derived from an EMBL/GenBank/DDBJ whole genome shotgun (WGS) entry which is preliminary data.</text>
</comment>
<dbReference type="RefSeq" id="WP_279295775.1">
    <property type="nucleotide sequence ID" value="NZ_JAOTIF010000002.1"/>
</dbReference>
<keyword evidence="4" id="KW-1185">Reference proteome</keyword>
<evidence type="ECO:0000313" key="3">
    <source>
        <dbReference type="EMBL" id="MCU7548327.1"/>
    </source>
</evidence>
<organism evidence="3 4">
    <name type="scientific">Paraflavisolibacter caeni</name>
    <dbReference type="NCBI Taxonomy" id="2982496"/>
    <lineage>
        <taxon>Bacteria</taxon>
        <taxon>Pseudomonadati</taxon>
        <taxon>Bacteroidota</taxon>
        <taxon>Chitinophagia</taxon>
        <taxon>Chitinophagales</taxon>
        <taxon>Chitinophagaceae</taxon>
        <taxon>Paraflavisolibacter</taxon>
    </lineage>
</organism>
<reference evidence="3" key="2">
    <citation type="submission" date="2023-04" db="EMBL/GenBank/DDBJ databases">
        <title>Paracnuella aquatica gen. nov., sp. nov., a member of the family Chitinophagaceae isolated from a hot spring.</title>
        <authorList>
            <person name="Wang C."/>
        </authorList>
    </citation>
    <scope>NUCLEOTIDE SEQUENCE</scope>
    <source>
        <strain evidence="3">LB-8</strain>
    </source>
</reference>
<feature type="transmembrane region" description="Helical" evidence="1">
    <location>
        <begin position="95"/>
        <end position="114"/>
    </location>
</feature>
<feature type="transmembrane region" description="Helical" evidence="1">
    <location>
        <begin position="31"/>
        <end position="55"/>
    </location>
</feature>
<evidence type="ECO:0000259" key="2">
    <source>
        <dbReference type="Pfam" id="PF06580"/>
    </source>
</evidence>
<keyword evidence="3" id="KW-0418">Kinase</keyword>
<dbReference type="InterPro" id="IPR050640">
    <property type="entry name" value="Bact_2-comp_sensor_kinase"/>
</dbReference>
<dbReference type="Pfam" id="PF06580">
    <property type="entry name" value="His_kinase"/>
    <property type="match status" value="1"/>
</dbReference>
<evidence type="ECO:0000313" key="4">
    <source>
        <dbReference type="Proteomes" id="UP001155483"/>
    </source>
</evidence>
<dbReference type="EMBL" id="JAOTIF010000002">
    <property type="protein sequence ID" value="MCU7548327.1"/>
    <property type="molecule type" value="Genomic_DNA"/>
</dbReference>
<keyword evidence="1" id="KW-1133">Transmembrane helix</keyword>
<gene>
    <name evidence="3" type="ORF">OCK74_04335</name>
</gene>
<dbReference type="GO" id="GO:0016020">
    <property type="term" value="C:membrane"/>
    <property type="evidence" value="ECO:0007669"/>
    <property type="project" value="InterPro"/>
</dbReference>
<name>A0A9X2XTZ3_9BACT</name>
<proteinExistence type="predicted"/>
<keyword evidence="1" id="KW-0812">Transmembrane</keyword>
<keyword evidence="1" id="KW-0472">Membrane</keyword>
<protein>
    <submittedName>
        <fullName evidence="3">Histidine kinase</fullName>
    </submittedName>
</protein>
<reference evidence="3" key="1">
    <citation type="submission" date="2022-09" db="EMBL/GenBank/DDBJ databases">
        <authorList>
            <person name="Yuan C."/>
            <person name="Ke Z."/>
        </authorList>
    </citation>
    <scope>NUCLEOTIDE SEQUENCE</scope>
    <source>
        <strain evidence="3">LB-8</strain>
    </source>
</reference>
<dbReference type="InterPro" id="IPR010559">
    <property type="entry name" value="Sig_transdc_His_kin_internal"/>
</dbReference>
<keyword evidence="3" id="KW-0808">Transferase</keyword>
<dbReference type="Proteomes" id="UP001155483">
    <property type="component" value="Unassembled WGS sequence"/>
</dbReference>
<dbReference type="Gene3D" id="3.30.565.10">
    <property type="entry name" value="Histidine kinase-like ATPase, C-terminal domain"/>
    <property type="match status" value="1"/>
</dbReference>
<evidence type="ECO:0000256" key="1">
    <source>
        <dbReference type="SAM" id="Phobius"/>
    </source>
</evidence>
<feature type="domain" description="Signal transduction histidine kinase internal region" evidence="2">
    <location>
        <begin position="206"/>
        <end position="284"/>
    </location>
</feature>
<dbReference type="GO" id="GO:0000155">
    <property type="term" value="F:phosphorelay sensor kinase activity"/>
    <property type="evidence" value="ECO:0007669"/>
    <property type="project" value="InterPro"/>
</dbReference>
<sequence>MRSKTPTIKRKASDLFYHVFGFKKISSRLQFIWVVFIHIIGWLTFLCLPLLFYPLRFSSPWFIYKQVLDKLFVIGFFYFNHYYLIPRFFISKKHLAYFVLLITCILFLLAQHLIVEHYIYDNYFRNGMFEGGSNRRRMLFEKIGEMRWQPEVMIAGVPAGIFFMLLRNVLSFTFMLTFFSGFIHLFFSFIKTSDEKKALENATLKAEINQLKSQINPHFLFNTLNSIYSLAHHSSEKTQQAVLKLSEIMRYMIYDATAEKIPLKKDIHYLDSYIQLQRLRLSDKVMINYEVKGDLQGLTIAPMLLSTFVENVFKHGISYTNASSIHITIEVFDKNLTLFVSNPVLQGQKSETGGVGLQNAKRRLELMYAGNYWLDIEQDKQLFAVNLKINLSRDELSRY</sequence>
<feature type="transmembrane region" description="Helical" evidence="1">
    <location>
        <begin position="169"/>
        <end position="190"/>
    </location>
</feature>
<dbReference type="PANTHER" id="PTHR34220">
    <property type="entry name" value="SENSOR HISTIDINE KINASE YPDA"/>
    <property type="match status" value="1"/>
</dbReference>
<dbReference type="AlphaFoldDB" id="A0A9X2XTZ3"/>
<dbReference type="PANTHER" id="PTHR34220:SF7">
    <property type="entry name" value="SENSOR HISTIDINE KINASE YPDA"/>
    <property type="match status" value="1"/>
</dbReference>